<reference evidence="2 3" key="1">
    <citation type="journal article" date="2023" name="Nucleic Acids Res.">
        <title>The hologenome of Daphnia magna reveals possible DNA methylation and microbiome-mediated evolution of the host genome.</title>
        <authorList>
            <person name="Chaturvedi A."/>
            <person name="Li X."/>
            <person name="Dhandapani V."/>
            <person name="Marshall H."/>
            <person name="Kissane S."/>
            <person name="Cuenca-Cambronero M."/>
            <person name="Asole G."/>
            <person name="Calvet F."/>
            <person name="Ruiz-Romero M."/>
            <person name="Marangio P."/>
            <person name="Guigo R."/>
            <person name="Rago D."/>
            <person name="Mirbahai L."/>
            <person name="Eastwood N."/>
            <person name="Colbourne J.K."/>
            <person name="Zhou J."/>
            <person name="Mallon E."/>
            <person name="Orsini L."/>
        </authorList>
    </citation>
    <scope>NUCLEOTIDE SEQUENCE [LARGE SCALE GENOMIC DNA]</scope>
    <source>
        <strain evidence="2">LRV0_1</strain>
    </source>
</reference>
<keyword evidence="1" id="KW-0812">Transmembrane</keyword>
<evidence type="ECO:0000256" key="1">
    <source>
        <dbReference type="SAM" id="Phobius"/>
    </source>
</evidence>
<comment type="caution">
    <text evidence="2">The sequence shown here is derived from an EMBL/GenBank/DDBJ whole genome shotgun (WGS) entry which is preliminary data.</text>
</comment>
<evidence type="ECO:0000313" key="3">
    <source>
        <dbReference type="Proteomes" id="UP001234178"/>
    </source>
</evidence>
<proteinExistence type="predicted"/>
<name>A0ABR0AVN5_9CRUS</name>
<evidence type="ECO:0000313" key="2">
    <source>
        <dbReference type="EMBL" id="KAK4029186.1"/>
    </source>
</evidence>
<keyword evidence="3" id="KW-1185">Reference proteome</keyword>
<gene>
    <name evidence="2" type="ORF">OUZ56_022192</name>
</gene>
<dbReference type="Proteomes" id="UP001234178">
    <property type="component" value="Unassembled WGS sequence"/>
</dbReference>
<dbReference type="EMBL" id="JAOYFB010000039">
    <property type="protein sequence ID" value="KAK4029186.1"/>
    <property type="molecule type" value="Genomic_DNA"/>
</dbReference>
<accession>A0ABR0AVN5</accession>
<organism evidence="2 3">
    <name type="scientific">Daphnia magna</name>
    <dbReference type="NCBI Taxonomy" id="35525"/>
    <lineage>
        <taxon>Eukaryota</taxon>
        <taxon>Metazoa</taxon>
        <taxon>Ecdysozoa</taxon>
        <taxon>Arthropoda</taxon>
        <taxon>Crustacea</taxon>
        <taxon>Branchiopoda</taxon>
        <taxon>Diplostraca</taxon>
        <taxon>Cladocera</taxon>
        <taxon>Anomopoda</taxon>
        <taxon>Daphniidae</taxon>
        <taxon>Daphnia</taxon>
    </lineage>
</organism>
<sequence>MLPNRLRTSHAVIDSLWDFIATSTQAEKGILPVVWTIPASPSSPRLPRRLRLAFLAVFAPPSSPSSPRLPRRLRLAFLAVFASPSSPSSPRLPRLIVFKLIIFISLSSHRHCRIVFARTRLLVTVIVEPRIFGILFCFFCCFVLLYCVC</sequence>
<feature type="transmembrane region" description="Helical" evidence="1">
    <location>
        <begin position="121"/>
        <end position="146"/>
    </location>
</feature>
<keyword evidence="1" id="KW-1133">Transmembrane helix</keyword>
<keyword evidence="1" id="KW-0472">Membrane</keyword>
<protein>
    <submittedName>
        <fullName evidence="2">Uncharacterized protein</fullName>
    </submittedName>
</protein>